<evidence type="ECO:0000313" key="3">
    <source>
        <dbReference type="Proteomes" id="UP000327157"/>
    </source>
</evidence>
<feature type="compositionally biased region" description="Low complexity" evidence="1">
    <location>
        <begin position="21"/>
        <end position="37"/>
    </location>
</feature>
<gene>
    <name evidence="2" type="ORF">D8674_021645</name>
</gene>
<reference evidence="2 3" key="3">
    <citation type="submission" date="2019-11" db="EMBL/GenBank/DDBJ databases">
        <title>A de novo genome assembly of a pear dwarfing rootstock.</title>
        <authorList>
            <person name="Wang F."/>
            <person name="Wang J."/>
            <person name="Li S."/>
            <person name="Zhang Y."/>
            <person name="Fang M."/>
            <person name="Ma L."/>
            <person name="Zhao Y."/>
            <person name="Jiang S."/>
        </authorList>
    </citation>
    <scope>NUCLEOTIDE SEQUENCE [LARGE SCALE GENOMIC DNA]</scope>
    <source>
        <strain evidence="2">S2</strain>
        <tissue evidence="2">Leaf</tissue>
    </source>
</reference>
<feature type="region of interest" description="Disordered" evidence="1">
    <location>
        <begin position="1"/>
        <end position="61"/>
    </location>
</feature>
<reference evidence="2 3" key="1">
    <citation type="submission" date="2019-09" db="EMBL/GenBank/DDBJ databases">
        <authorList>
            <person name="Ou C."/>
        </authorList>
    </citation>
    <scope>NUCLEOTIDE SEQUENCE [LARGE SCALE GENOMIC DNA]</scope>
    <source>
        <strain evidence="2">S2</strain>
        <tissue evidence="2">Leaf</tissue>
    </source>
</reference>
<dbReference type="EMBL" id="SMOL01000402">
    <property type="protein sequence ID" value="KAB2615057.1"/>
    <property type="molecule type" value="Genomic_DNA"/>
</dbReference>
<keyword evidence="3" id="KW-1185">Reference proteome</keyword>
<accession>A0A5N5GIV1</accession>
<comment type="caution">
    <text evidence="2">The sequence shown here is derived from an EMBL/GenBank/DDBJ whole genome shotgun (WGS) entry which is preliminary data.</text>
</comment>
<evidence type="ECO:0000256" key="1">
    <source>
        <dbReference type="SAM" id="MobiDB-lite"/>
    </source>
</evidence>
<name>A0A5N5GIV1_9ROSA</name>
<evidence type="ECO:0000313" key="2">
    <source>
        <dbReference type="EMBL" id="KAB2615057.1"/>
    </source>
</evidence>
<reference evidence="3" key="2">
    <citation type="submission" date="2019-10" db="EMBL/GenBank/DDBJ databases">
        <title>A de novo genome assembly of a pear dwarfing rootstock.</title>
        <authorList>
            <person name="Wang F."/>
            <person name="Wang J."/>
            <person name="Li S."/>
            <person name="Zhang Y."/>
            <person name="Fang M."/>
            <person name="Ma L."/>
            <person name="Zhao Y."/>
            <person name="Jiang S."/>
        </authorList>
    </citation>
    <scope>NUCLEOTIDE SEQUENCE [LARGE SCALE GENOMIC DNA]</scope>
</reference>
<proteinExistence type="predicted"/>
<dbReference type="AlphaFoldDB" id="A0A5N5GIV1"/>
<sequence>MSSDSDLPDAQSVLGRPKTNSSSSQSSFQRAGGSSFQNGGGSYLPNTHIALGRDKEKTGKKQLKNYMCRLLQ</sequence>
<protein>
    <submittedName>
        <fullName evidence="2">Uncharacterized protein</fullName>
    </submittedName>
</protein>
<dbReference type="Proteomes" id="UP000327157">
    <property type="component" value="Chromosome 3"/>
</dbReference>
<organism evidence="2 3">
    <name type="scientific">Pyrus ussuriensis x Pyrus communis</name>
    <dbReference type="NCBI Taxonomy" id="2448454"/>
    <lineage>
        <taxon>Eukaryota</taxon>
        <taxon>Viridiplantae</taxon>
        <taxon>Streptophyta</taxon>
        <taxon>Embryophyta</taxon>
        <taxon>Tracheophyta</taxon>
        <taxon>Spermatophyta</taxon>
        <taxon>Magnoliopsida</taxon>
        <taxon>eudicotyledons</taxon>
        <taxon>Gunneridae</taxon>
        <taxon>Pentapetalae</taxon>
        <taxon>rosids</taxon>
        <taxon>fabids</taxon>
        <taxon>Rosales</taxon>
        <taxon>Rosaceae</taxon>
        <taxon>Amygdaloideae</taxon>
        <taxon>Maleae</taxon>
        <taxon>Pyrus</taxon>
    </lineage>
</organism>